<proteinExistence type="predicted"/>
<dbReference type="CDD" id="cd00093">
    <property type="entry name" value="HTH_XRE"/>
    <property type="match status" value="1"/>
</dbReference>
<dbReference type="Pfam" id="PF01381">
    <property type="entry name" value="HTH_3"/>
    <property type="match status" value="1"/>
</dbReference>
<protein>
    <submittedName>
        <fullName evidence="2">Transcriptional regulator with XRE-family HTH domain</fullName>
    </submittedName>
</protein>
<organism evidence="2 3">
    <name type="scientific">Comamonas odontotermitis</name>
    <dbReference type="NCBI Taxonomy" id="379895"/>
    <lineage>
        <taxon>Bacteria</taxon>
        <taxon>Pseudomonadati</taxon>
        <taxon>Pseudomonadota</taxon>
        <taxon>Betaproteobacteria</taxon>
        <taxon>Burkholderiales</taxon>
        <taxon>Comamonadaceae</taxon>
        <taxon>Comamonas</taxon>
    </lineage>
</organism>
<dbReference type="InterPro" id="IPR010982">
    <property type="entry name" value="Lambda_DNA-bd_dom_sf"/>
</dbReference>
<dbReference type="SUPFAM" id="SSF51306">
    <property type="entry name" value="LexA/Signal peptidase"/>
    <property type="match status" value="1"/>
</dbReference>
<name>A0ABR6RIM4_9BURK</name>
<sequence length="200" mass="21394">MKSILAQRIQAAREAMFPPVNQKDIATKLGRSPSAVSLWESGKNEPRPAEIVALAKTFGVSVGWLMGVDEANNTVQINSSQGTPVVSMDALKEWDLSAPSEYVYTARDYPTGTAAGFINNSSALPSVAPMDAICIVSKAHQPTNGRPVVAVVNGDIMLRRIVVDGGHTLLMADDHRFPSIPLDKATVLGSIVEVIQRTTL</sequence>
<accession>A0ABR6RIM4</accession>
<evidence type="ECO:0000259" key="1">
    <source>
        <dbReference type="PROSITE" id="PS50943"/>
    </source>
</evidence>
<dbReference type="EMBL" id="JACHKZ010000021">
    <property type="protein sequence ID" value="MBB6578989.1"/>
    <property type="molecule type" value="Genomic_DNA"/>
</dbReference>
<reference evidence="2 3" key="1">
    <citation type="submission" date="2020-08" db="EMBL/GenBank/DDBJ databases">
        <title>Functional genomics of gut bacteria from endangered species of beetles.</title>
        <authorList>
            <person name="Carlos-Shanley C."/>
        </authorList>
    </citation>
    <scope>NUCLEOTIDE SEQUENCE [LARGE SCALE GENOMIC DNA]</scope>
    <source>
        <strain evidence="2 3">S00124</strain>
    </source>
</reference>
<dbReference type="InterPro" id="IPR015927">
    <property type="entry name" value="Peptidase_S24_S26A/B/C"/>
</dbReference>
<dbReference type="RefSeq" id="WP_184709877.1">
    <property type="nucleotide sequence ID" value="NZ_JACHKZ010000021.1"/>
</dbReference>
<dbReference type="InterPro" id="IPR001387">
    <property type="entry name" value="Cro/C1-type_HTH"/>
</dbReference>
<evidence type="ECO:0000313" key="2">
    <source>
        <dbReference type="EMBL" id="MBB6578989.1"/>
    </source>
</evidence>
<dbReference type="InterPro" id="IPR036286">
    <property type="entry name" value="LexA/Signal_pep-like_sf"/>
</dbReference>
<dbReference type="Pfam" id="PF00717">
    <property type="entry name" value="Peptidase_S24"/>
    <property type="match status" value="1"/>
</dbReference>
<feature type="domain" description="HTH cro/C1-type" evidence="1">
    <location>
        <begin position="22"/>
        <end position="65"/>
    </location>
</feature>
<dbReference type="Proteomes" id="UP000562492">
    <property type="component" value="Unassembled WGS sequence"/>
</dbReference>
<dbReference type="SUPFAM" id="SSF47413">
    <property type="entry name" value="lambda repressor-like DNA-binding domains"/>
    <property type="match status" value="1"/>
</dbReference>
<dbReference type="SMART" id="SM00530">
    <property type="entry name" value="HTH_XRE"/>
    <property type="match status" value="1"/>
</dbReference>
<dbReference type="PROSITE" id="PS50943">
    <property type="entry name" value="HTH_CROC1"/>
    <property type="match status" value="1"/>
</dbReference>
<dbReference type="Gene3D" id="1.10.260.40">
    <property type="entry name" value="lambda repressor-like DNA-binding domains"/>
    <property type="match status" value="1"/>
</dbReference>
<keyword evidence="3" id="KW-1185">Reference proteome</keyword>
<evidence type="ECO:0000313" key="3">
    <source>
        <dbReference type="Proteomes" id="UP000562492"/>
    </source>
</evidence>
<comment type="caution">
    <text evidence="2">The sequence shown here is derived from an EMBL/GenBank/DDBJ whole genome shotgun (WGS) entry which is preliminary data.</text>
</comment>
<dbReference type="Gene3D" id="2.10.109.10">
    <property type="entry name" value="Umud Fragment, subunit A"/>
    <property type="match status" value="1"/>
</dbReference>
<gene>
    <name evidence="2" type="ORF">HNP33_003094</name>
</gene>